<keyword evidence="4" id="KW-0964">Secreted</keyword>
<feature type="non-terminal residue" evidence="8">
    <location>
        <position position="218"/>
    </location>
</feature>
<protein>
    <submittedName>
        <fullName evidence="8">Uncharacterized protein</fullName>
    </submittedName>
</protein>
<evidence type="ECO:0000256" key="4">
    <source>
        <dbReference type="ARBA" id="ARBA00022525"/>
    </source>
</evidence>
<dbReference type="AlphaFoldDB" id="A0A382VI95"/>
<keyword evidence="5" id="KW-0975">Bacterial flagellum</keyword>
<dbReference type="GO" id="GO:0005576">
    <property type="term" value="C:extracellular region"/>
    <property type="evidence" value="ECO:0007669"/>
    <property type="project" value="UniProtKB-SubCell"/>
</dbReference>
<dbReference type="InterPro" id="IPR001444">
    <property type="entry name" value="Flag_bb_rod_N"/>
</dbReference>
<dbReference type="Pfam" id="PF00460">
    <property type="entry name" value="Flg_bb_rod"/>
    <property type="match status" value="1"/>
</dbReference>
<feature type="domain" description="Flagellar hook-associated protein FlgK helical" evidence="7">
    <location>
        <begin position="101"/>
        <end position="218"/>
    </location>
</feature>
<evidence type="ECO:0000259" key="7">
    <source>
        <dbReference type="Pfam" id="PF22638"/>
    </source>
</evidence>
<comment type="similarity">
    <text evidence="3">Belongs to the flagella basal body rod proteins family.</text>
</comment>
<evidence type="ECO:0000256" key="3">
    <source>
        <dbReference type="ARBA" id="ARBA00009677"/>
    </source>
</evidence>
<gene>
    <name evidence="8" type="ORF">METZ01_LOCUS399110</name>
</gene>
<sequence>MTANIFSVLNTAKVGLLAQQLAIEVTGQNIANVQTKGYSRQEVVFEANSPRSSRIGTNMGEIGTGVKVASIKRSHNEFIFSQILGEGDRTGNFKIREEVFEELEMIFNDSIGRSLSGSLSDFFNGLQDLATNPLGLAERSSILAKGEDLTADFNYVGSELFRTQTDIDLAIDEKITEINTIIQEIAELNQSIHANEPGISLANDLRDSRDSLIKELSE</sequence>
<evidence type="ECO:0000259" key="6">
    <source>
        <dbReference type="Pfam" id="PF00460"/>
    </source>
</evidence>
<accession>A0A382VI95</accession>
<dbReference type="GO" id="GO:0005198">
    <property type="term" value="F:structural molecule activity"/>
    <property type="evidence" value="ECO:0007669"/>
    <property type="project" value="InterPro"/>
</dbReference>
<dbReference type="Pfam" id="PF22638">
    <property type="entry name" value="FlgK_D1"/>
    <property type="match status" value="1"/>
</dbReference>
<reference evidence="8" key="1">
    <citation type="submission" date="2018-05" db="EMBL/GenBank/DDBJ databases">
        <authorList>
            <person name="Lanie J.A."/>
            <person name="Ng W.-L."/>
            <person name="Kazmierczak K.M."/>
            <person name="Andrzejewski T.M."/>
            <person name="Davidsen T.M."/>
            <person name="Wayne K.J."/>
            <person name="Tettelin H."/>
            <person name="Glass J.I."/>
            <person name="Rusch D."/>
            <person name="Podicherti R."/>
            <person name="Tsui H.-C.T."/>
            <person name="Winkler M.E."/>
        </authorList>
    </citation>
    <scope>NUCLEOTIDE SEQUENCE</scope>
</reference>
<proteinExistence type="inferred from homology"/>
<feature type="domain" description="Flagellar basal body rod protein N-terminal" evidence="6">
    <location>
        <begin position="9"/>
        <end position="38"/>
    </location>
</feature>
<dbReference type="InterPro" id="IPR002371">
    <property type="entry name" value="FlgK"/>
</dbReference>
<comment type="subcellular location">
    <subcellularLocation>
        <location evidence="1">Bacterial flagellum</location>
    </subcellularLocation>
    <subcellularLocation>
        <location evidence="2">Secreted</location>
    </subcellularLocation>
</comment>
<organism evidence="8">
    <name type="scientific">marine metagenome</name>
    <dbReference type="NCBI Taxonomy" id="408172"/>
    <lineage>
        <taxon>unclassified sequences</taxon>
        <taxon>metagenomes</taxon>
        <taxon>ecological metagenomes</taxon>
    </lineage>
</organism>
<dbReference type="PRINTS" id="PR01005">
    <property type="entry name" value="FLGHOOKAP1"/>
</dbReference>
<dbReference type="PANTHER" id="PTHR30033">
    <property type="entry name" value="FLAGELLAR HOOK-ASSOCIATED PROTEIN 1"/>
    <property type="match status" value="1"/>
</dbReference>
<evidence type="ECO:0000256" key="2">
    <source>
        <dbReference type="ARBA" id="ARBA00004613"/>
    </source>
</evidence>
<dbReference type="EMBL" id="UINC01152199">
    <property type="protein sequence ID" value="SVD46256.1"/>
    <property type="molecule type" value="Genomic_DNA"/>
</dbReference>
<dbReference type="GO" id="GO:0044780">
    <property type="term" value="P:bacterial-type flagellum assembly"/>
    <property type="evidence" value="ECO:0007669"/>
    <property type="project" value="InterPro"/>
</dbReference>
<evidence type="ECO:0000256" key="1">
    <source>
        <dbReference type="ARBA" id="ARBA00004365"/>
    </source>
</evidence>
<evidence type="ECO:0000256" key="5">
    <source>
        <dbReference type="ARBA" id="ARBA00023143"/>
    </source>
</evidence>
<name>A0A382VI95_9ZZZZ</name>
<dbReference type="InterPro" id="IPR053927">
    <property type="entry name" value="FlgK_helical"/>
</dbReference>
<dbReference type="NCBIfam" id="TIGR02492">
    <property type="entry name" value="flgK_ends"/>
    <property type="match status" value="1"/>
</dbReference>
<dbReference type="GO" id="GO:0009424">
    <property type="term" value="C:bacterial-type flagellum hook"/>
    <property type="evidence" value="ECO:0007669"/>
    <property type="project" value="InterPro"/>
</dbReference>
<dbReference type="PANTHER" id="PTHR30033:SF1">
    <property type="entry name" value="FLAGELLAR HOOK-ASSOCIATED PROTEIN 1"/>
    <property type="match status" value="1"/>
</dbReference>
<evidence type="ECO:0000313" key="8">
    <source>
        <dbReference type="EMBL" id="SVD46256.1"/>
    </source>
</evidence>